<dbReference type="PRINTS" id="PR00038">
    <property type="entry name" value="HTHLUXR"/>
</dbReference>
<dbReference type="OrthoDB" id="9808843at2"/>
<comment type="caution">
    <text evidence="7">The sequence shown here is derived from an EMBL/GenBank/DDBJ whole genome shotgun (WGS) entry which is preliminary data.</text>
</comment>
<evidence type="ECO:0000259" key="6">
    <source>
        <dbReference type="PROSITE" id="PS50110"/>
    </source>
</evidence>
<dbReference type="GO" id="GO:0006355">
    <property type="term" value="P:regulation of DNA-templated transcription"/>
    <property type="evidence" value="ECO:0007669"/>
    <property type="project" value="InterPro"/>
</dbReference>
<evidence type="ECO:0000256" key="3">
    <source>
        <dbReference type="ARBA" id="ARBA00023163"/>
    </source>
</evidence>
<feature type="domain" description="Response regulatory" evidence="6">
    <location>
        <begin position="38"/>
        <end position="150"/>
    </location>
</feature>
<evidence type="ECO:0000256" key="4">
    <source>
        <dbReference type="PROSITE-ProRule" id="PRU00169"/>
    </source>
</evidence>
<keyword evidence="1" id="KW-0805">Transcription regulation</keyword>
<dbReference type="InterPro" id="IPR000792">
    <property type="entry name" value="Tscrpt_reg_LuxR_C"/>
</dbReference>
<accession>A0A8J3EZ21</accession>
<dbReference type="Pfam" id="PF00196">
    <property type="entry name" value="GerE"/>
    <property type="match status" value="1"/>
</dbReference>
<dbReference type="InterPro" id="IPR039420">
    <property type="entry name" value="WalR-like"/>
</dbReference>
<organism evidence="7 8">
    <name type="scientific">Egicoccus halophilus</name>
    <dbReference type="NCBI Taxonomy" id="1670830"/>
    <lineage>
        <taxon>Bacteria</taxon>
        <taxon>Bacillati</taxon>
        <taxon>Actinomycetota</taxon>
        <taxon>Nitriliruptoria</taxon>
        <taxon>Egicoccales</taxon>
        <taxon>Egicoccaceae</taxon>
        <taxon>Egicoccus</taxon>
    </lineage>
</organism>
<dbReference type="PROSITE" id="PS50043">
    <property type="entry name" value="HTH_LUXR_2"/>
    <property type="match status" value="1"/>
</dbReference>
<dbReference type="RefSeq" id="WP_130648701.1">
    <property type="nucleotide sequence ID" value="NZ_BMHA01000013.1"/>
</dbReference>
<reference evidence="7" key="1">
    <citation type="journal article" date="2014" name="Int. J. Syst. Evol. Microbiol.">
        <title>Complete genome sequence of Corynebacterium casei LMG S-19264T (=DSM 44701T), isolated from a smear-ripened cheese.</title>
        <authorList>
            <consortium name="US DOE Joint Genome Institute (JGI-PGF)"/>
            <person name="Walter F."/>
            <person name="Albersmeier A."/>
            <person name="Kalinowski J."/>
            <person name="Ruckert C."/>
        </authorList>
    </citation>
    <scope>NUCLEOTIDE SEQUENCE</scope>
    <source>
        <strain evidence="7">CGMCC 1.14988</strain>
    </source>
</reference>
<dbReference type="PROSITE" id="PS00622">
    <property type="entry name" value="HTH_LUXR_1"/>
    <property type="match status" value="1"/>
</dbReference>
<evidence type="ECO:0000313" key="7">
    <source>
        <dbReference type="EMBL" id="GGI09015.1"/>
    </source>
</evidence>
<name>A0A8J3EZ21_9ACTN</name>
<gene>
    <name evidence="7" type="ORF">GCM10011354_31970</name>
</gene>
<protein>
    <submittedName>
        <fullName evidence="7">DNA-binding response regulator</fullName>
    </submittedName>
</protein>
<dbReference type="SUPFAM" id="SSF46894">
    <property type="entry name" value="C-terminal effector domain of the bipartite response regulators"/>
    <property type="match status" value="1"/>
</dbReference>
<sequence length="241" mass="25191">MQPSAPLAGDSGSAVASTIPVSGELLPPVGVPASPETTLLVCDARPVVRAGLRAILTGSSVVGECGLEDAVDRIQLLRPSVLIAGLRDDDPETFRVVASAKALHPALRVLVVADGATVIDLREAVIAGVDSFLLTSAPAEELRDAVVRTARAERVISPSIAMQLAGSWRSEPRESGASALTPRELEVLQLLAEGLTNQQVGTRLGLSARTVKTHVQNLLVKLDVPDRTGAVARAFRLGLIR</sequence>
<proteinExistence type="predicted"/>
<dbReference type="AlphaFoldDB" id="A0A8J3EZ21"/>
<evidence type="ECO:0000313" key="8">
    <source>
        <dbReference type="Proteomes" id="UP000650511"/>
    </source>
</evidence>
<dbReference type="EMBL" id="BMHA01000013">
    <property type="protein sequence ID" value="GGI09015.1"/>
    <property type="molecule type" value="Genomic_DNA"/>
</dbReference>
<dbReference type="Gene3D" id="3.40.50.2300">
    <property type="match status" value="1"/>
</dbReference>
<dbReference type="PANTHER" id="PTHR43214:SF24">
    <property type="entry name" value="TRANSCRIPTIONAL REGULATORY PROTEIN NARL-RELATED"/>
    <property type="match status" value="1"/>
</dbReference>
<keyword evidence="2 7" id="KW-0238">DNA-binding</keyword>
<dbReference type="GO" id="GO:0000160">
    <property type="term" value="P:phosphorelay signal transduction system"/>
    <property type="evidence" value="ECO:0007669"/>
    <property type="project" value="InterPro"/>
</dbReference>
<dbReference type="Proteomes" id="UP000650511">
    <property type="component" value="Unassembled WGS sequence"/>
</dbReference>
<evidence type="ECO:0000256" key="1">
    <source>
        <dbReference type="ARBA" id="ARBA00023015"/>
    </source>
</evidence>
<evidence type="ECO:0000256" key="2">
    <source>
        <dbReference type="ARBA" id="ARBA00023125"/>
    </source>
</evidence>
<dbReference type="InterPro" id="IPR001789">
    <property type="entry name" value="Sig_transdc_resp-reg_receiver"/>
</dbReference>
<reference evidence="7" key="2">
    <citation type="submission" date="2020-09" db="EMBL/GenBank/DDBJ databases">
        <authorList>
            <person name="Sun Q."/>
            <person name="Zhou Y."/>
        </authorList>
    </citation>
    <scope>NUCLEOTIDE SEQUENCE</scope>
    <source>
        <strain evidence="7">CGMCC 1.14988</strain>
    </source>
</reference>
<keyword evidence="8" id="KW-1185">Reference proteome</keyword>
<keyword evidence="3" id="KW-0804">Transcription</keyword>
<dbReference type="SMART" id="SM00421">
    <property type="entry name" value="HTH_LUXR"/>
    <property type="match status" value="1"/>
</dbReference>
<dbReference type="CDD" id="cd06170">
    <property type="entry name" value="LuxR_C_like"/>
    <property type="match status" value="1"/>
</dbReference>
<dbReference type="PANTHER" id="PTHR43214">
    <property type="entry name" value="TWO-COMPONENT RESPONSE REGULATOR"/>
    <property type="match status" value="1"/>
</dbReference>
<dbReference type="InterPro" id="IPR011006">
    <property type="entry name" value="CheY-like_superfamily"/>
</dbReference>
<dbReference type="GO" id="GO:0003677">
    <property type="term" value="F:DNA binding"/>
    <property type="evidence" value="ECO:0007669"/>
    <property type="project" value="UniProtKB-KW"/>
</dbReference>
<feature type="domain" description="HTH luxR-type" evidence="5">
    <location>
        <begin position="173"/>
        <end position="238"/>
    </location>
</feature>
<comment type="caution">
    <text evidence="4">Lacks conserved residue(s) required for the propagation of feature annotation.</text>
</comment>
<evidence type="ECO:0000259" key="5">
    <source>
        <dbReference type="PROSITE" id="PS50043"/>
    </source>
</evidence>
<dbReference type="PROSITE" id="PS50110">
    <property type="entry name" value="RESPONSE_REGULATORY"/>
    <property type="match status" value="1"/>
</dbReference>
<dbReference type="SUPFAM" id="SSF52172">
    <property type="entry name" value="CheY-like"/>
    <property type="match status" value="1"/>
</dbReference>
<dbReference type="InterPro" id="IPR016032">
    <property type="entry name" value="Sig_transdc_resp-reg_C-effctor"/>
</dbReference>